<protein>
    <submittedName>
        <fullName evidence="2">Uncharacterized protein</fullName>
    </submittedName>
</protein>
<reference evidence="2" key="1">
    <citation type="journal article" date="2019" name="Sci. Rep.">
        <title>Draft genome of Tanacetum cinerariifolium, the natural source of mosquito coil.</title>
        <authorList>
            <person name="Yamashiro T."/>
            <person name="Shiraishi A."/>
            <person name="Satake H."/>
            <person name="Nakayama K."/>
        </authorList>
    </citation>
    <scope>NUCLEOTIDE SEQUENCE</scope>
</reference>
<name>A0A699QZL6_TANCI</name>
<evidence type="ECO:0000313" key="2">
    <source>
        <dbReference type="EMBL" id="GFC77002.1"/>
    </source>
</evidence>
<dbReference type="EMBL" id="BKCJ011059065">
    <property type="protein sequence ID" value="GFC77002.1"/>
    <property type="molecule type" value="Genomic_DNA"/>
</dbReference>
<evidence type="ECO:0000256" key="1">
    <source>
        <dbReference type="SAM" id="MobiDB-lite"/>
    </source>
</evidence>
<organism evidence="2">
    <name type="scientific">Tanacetum cinerariifolium</name>
    <name type="common">Dalmatian daisy</name>
    <name type="synonym">Chrysanthemum cinerariifolium</name>
    <dbReference type="NCBI Taxonomy" id="118510"/>
    <lineage>
        <taxon>Eukaryota</taxon>
        <taxon>Viridiplantae</taxon>
        <taxon>Streptophyta</taxon>
        <taxon>Embryophyta</taxon>
        <taxon>Tracheophyta</taxon>
        <taxon>Spermatophyta</taxon>
        <taxon>Magnoliopsida</taxon>
        <taxon>eudicotyledons</taxon>
        <taxon>Gunneridae</taxon>
        <taxon>Pentapetalae</taxon>
        <taxon>asterids</taxon>
        <taxon>campanulids</taxon>
        <taxon>Asterales</taxon>
        <taxon>Asteraceae</taxon>
        <taxon>Asteroideae</taxon>
        <taxon>Anthemideae</taxon>
        <taxon>Anthemidinae</taxon>
        <taxon>Tanacetum</taxon>
    </lineage>
</organism>
<dbReference type="AlphaFoldDB" id="A0A699QZL6"/>
<accession>A0A699QZL6</accession>
<feature type="compositionally biased region" description="Polar residues" evidence="1">
    <location>
        <begin position="123"/>
        <end position="135"/>
    </location>
</feature>
<gene>
    <name evidence="2" type="ORF">Tci_848972</name>
</gene>
<feature type="region of interest" description="Disordered" evidence="1">
    <location>
        <begin position="118"/>
        <end position="139"/>
    </location>
</feature>
<comment type="caution">
    <text evidence="2">The sequence shown here is derived from an EMBL/GenBank/DDBJ whole genome shotgun (WGS) entry which is preliminary data.</text>
</comment>
<sequence length="156" mass="18162">MYHKKNVDFAYLMWEDFVYQVEHKDAKKSNEMYYPRFPKVIINFFMTKDPSIPRRNKVNWHYVRDDQMFTTIKLVSRHQNTQQFGAILPVELTNDDIRNSAVYKEYYAIASGAAPPKTKASVRKTQSTRLSTSVKGKQPAKSSKAKGLFVLFEVAL</sequence>
<proteinExistence type="predicted"/>